<dbReference type="EMBL" id="JAEEGB010000041">
    <property type="protein sequence ID" value="MBI6875352.1"/>
    <property type="molecule type" value="Genomic_DNA"/>
</dbReference>
<dbReference type="Gene3D" id="3.90.550.10">
    <property type="entry name" value="Spore Coat Polysaccharide Biosynthesis Protein SpsA, Chain A"/>
    <property type="match status" value="1"/>
</dbReference>
<comment type="similarity">
    <text evidence="1 6">Belongs to the UDPGP type 2 family.</text>
</comment>
<reference evidence="8" key="1">
    <citation type="submission" date="2020-12" db="EMBL/GenBank/DDBJ databases">
        <title>Clostridium thailandense sp. nov., a novel acetogenic bacterium isolated from peat land soil in Thailand.</title>
        <authorList>
            <person name="Chaikitkaew S."/>
            <person name="Birkeland N.K."/>
        </authorList>
    </citation>
    <scope>NUCLEOTIDE SEQUENCE</scope>
    <source>
        <strain evidence="8">DSM 17425</strain>
    </source>
</reference>
<evidence type="ECO:0000256" key="6">
    <source>
        <dbReference type="RuleBase" id="RU361259"/>
    </source>
</evidence>
<evidence type="ECO:0000256" key="3">
    <source>
        <dbReference type="ARBA" id="ARBA00022679"/>
    </source>
</evidence>
<dbReference type="GO" id="GO:0006011">
    <property type="term" value="P:UDP-alpha-D-glucose metabolic process"/>
    <property type="evidence" value="ECO:0007669"/>
    <property type="project" value="InterPro"/>
</dbReference>
<keyword evidence="9" id="KW-1185">Reference proteome</keyword>
<dbReference type="GO" id="GO:0003983">
    <property type="term" value="F:UTP:glucose-1-phosphate uridylyltransferase activity"/>
    <property type="evidence" value="ECO:0007669"/>
    <property type="project" value="UniProtKB-EC"/>
</dbReference>
<feature type="domain" description="Nucleotidyl transferase" evidence="7">
    <location>
        <begin position="5"/>
        <end position="267"/>
    </location>
</feature>
<dbReference type="AlphaFoldDB" id="A0A934M5J9"/>
<comment type="catalytic activity">
    <reaction evidence="5 6">
        <text>alpha-D-glucose 1-phosphate + UTP + H(+) = UDP-alpha-D-glucose + diphosphate</text>
        <dbReference type="Rhea" id="RHEA:19889"/>
        <dbReference type="ChEBI" id="CHEBI:15378"/>
        <dbReference type="ChEBI" id="CHEBI:33019"/>
        <dbReference type="ChEBI" id="CHEBI:46398"/>
        <dbReference type="ChEBI" id="CHEBI:58601"/>
        <dbReference type="ChEBI" id="CHEBI:58885"/>
        <dbReference type="EC" id="2.7.7.9"/>
    </reaction>
</comment>
<dbReference type="PANTHER" id="PTHR43197:SF1">
    <property type="entry name" value="UTP--GLUCOSE-1-PHOSPHATE URIDYLYLTRANSFERASE"/>
    <property type="match status" value="1"/>
</dbReference>
<gene>
    <name evidence="8" type="primary">galU</name>
    <name evidence="8" type="ORF">I6U51_22010</name>
</gene>
<proteinExistence type="inferred from homology"/>
<evidence type="ECO:0000259" key="7">
    <source>
        <dbReference type="Pfam" id="PF00483"/>
    </source>
</evidence>
<dbReference type="Pfam" id="PF00483">
    <property type="entry name" value="NTP_transferase"/>
    <property type="match status" value="1"/>
</dbReference>
<comment type="caution">
    <text evidence="8">The sequence shown here is derived from an EMBL/GenBank/DDBJ whole genome shotgun (WGS) entry which is preliminary data.</text>
</comment>
<keyword evidence="3 6" id="KW-0808">Transferase</keyword>
<protein>
    <recommendedName>
        <fullName evidence="2 6">UTP--glucose-1-phosphate uridylyltransferase</fullName>
        <ecNumber evidence="2 6">2.7.7.9</ecNumber>
    </recommendedName>
    <alternativeName>
        <fullName evidence="6">UDP-glucose pyrophosphorylase</fullName>
    </alternativeName>
</protein>
<dbReference type="CDD" id="cd02541">
    <property type="entry name" value="UGPase_prokaryotic"/>
    <property type="match status" value="1"/>
</dbReference>
<dbReference type="RefSeq" id="WP_211144704.1">
    <property type="nucleotide sequence ID" value="NZ_JAEEGB010000041.1"/>
</dbReference>
<keyword evidence="4 6" id="KW-0548">Nucleotidyltransferase</keyword>
<dbReference type="NCBIfam" id="TIGR01099">
    <property type="entry name" value="galU"/>
    <property type="match status" value="1"/>
</dbReference>
<dbReference type="EC" id="2.7.7.9" evidence="2 6"/>
<evidence type="ECO:0000256" key="5">
    <source>
        <dbReference type="ARBA" id="ARBA00048128"/>
    </source>
</evidence>
<evidence type="ECO:0000313" key="8">
    <source>
        <dbReference type="EMBL" id="MBI6875352.1"/>
    </source>
</evidence>
<name>A0A934M5J9_9CLOT</name>
<evidence type="ECO:0000256" key="4">
    <source>
        <dbReference type="ARBA" id="ARBA00022695"/>
    </source>
</evidence>
<dbReference type="InterPro" id="IPR005771">
    <property type="entry name" value="GalU_uridylyltTrfase_bac/arc"/>
</dbReference>
<organism evidence="8 9">
    <name type="scientific">Clostridium aciditolerans</name>
    <dbReference type="NCBI Taxonomy" id="339861"/>
    <lineage>
        <taxon>Bacteria</taxon>
        <taxon>Bacillati</taxon>
        <taxon>Bacillota</taxon>
        <taxon>Clostridia</taxon>
        <taxon>Eubacteriales</taxon>
        <taxon>Clostridiaceae</taxon>
        <taxon>Clostridium</taxon>
    </lineage>
</organism>
<evidence type="ECO:0000256" key="1">
    <source>
        <dbReference type="ARBA" id="ARBA00006890"/>
    </source>
</evidence>
<dbReference type="PANTHER" id="PTHR43197">
    <property type="entry name" value="UTP--GLUCOSE-1-PHOSPHATE URIDYLYLTRANSFERASE"/>
    <property type="match status" value="1"/>
</dbReference>
<accession>A0A934M5J9</accession>
<evidence type="ECO:0000256" key="2">
    <source>
        <dbReference type="ARBA" id="ARBA00012415"/>
    </source>
</evidence>
<dbReference type="Proteomes" id="UP000622687">
    <property type="component" value="Unassembled WGS sequence"/>
</dbReference>
<dbReference type="InterPro" id="IPR029044">
    <property type="entry name" value="Nucleotide-diphossugar_trans"/>
</dbReference>
<dbReference type="InterPro" id="IPR005835">
    <property type="entry name" value="NTP_transferase_dom"/>
</dbReference>
<dbReference type="SUPFAM" id="SSF53448">
    <property type="entry name" value="Nucleotide-diphospho-sugar transferases"/>
    <property type="match status" value="1"/>
</dbReference>
<evidence type="ECO:0000313" key="9">
    <source>
        <dbReference type="Proteomes" id="UP000622687"/>
    </source>
</evidence>
<sequence length="317" mass="35937">MSIKKAIIPAAGLGTRFLPATKSQPKEMLPIVDKPTIQYIVEEAVASGIEEVLIITGRNKRSIEDHFDKSFELEAELESSNKGELLELVQNISNMVDIYYIRQKEPRGLGHAISRAKSFVENEAFAVMLGDDIVDSKVPCLKQLIDCYDKYKTSILGVQPVLKTEIFKYGIVKGISVEDRVYKVNNMVEKPKIELAPSNIAILGRYIITPSIFEVLEKTKPGKGGEIQLTDALNQLAKQEAVYAYYFEGKRYDVGDKLGFLQANIEYALKRDDLKKDLTSYLFSVKYRENFKIKEELYYKENLASREPVGVNNLIFK</sequence>